<evidence type="ECO:0000313" key="2">
    <source>
        <dbReference type="EMBL" id="MBO0950820.1"/>
    </source>
</evidence>
<dbReference type="RefSeq" id="WP_207330763.1">
    <property type="nucleotide sequence ID" value="NZ_JAFMYW010000006.1"/>
</dbReference>
<keyword evidence="3" id="KW-1185">Reference proteome</keyword>
<name>A0ABS3JLD9_9BACT</name>
<dbReference type="Proteomes" id="UP000664628">
    <property type="component" value="Unassembled WGS sequence"/>
</dbReference>
<protein>
    <submittedName>
        <fullName evidence="2">Vanadium-dependent haloperoxidase</fullName>
    </submittedName>
</protein>
<dbReference type="InterPro" id="IPR052559">
    <property type="entry name" value="V-haloperoxidase"/>
</dbReference>
<evidence type="ECO:0000259" key="1">
    <source>
        <dbReference type="Pfam" id="PF01569"/>
    </source>
</evidence>
<accession>A0ABS3JLD9</accession>
<dbReference type="PANTHER" id="PTHR34599:SF1">
    <property type="entry name" value="PHOSPHATIDIC ACID PHOSPHATASE TYPE 2_HALOPEROXIDASE DOMAIN-CONTAINING PROTEIN"/>
    <property type="match status" value="1"/>
</dbReference>
<dbReference type="InterPro" id="IPR036938">
    <property type="entry name" value="PAP2/HPO_sf"/>
</dbReference>
<dbReference type="EMBL" id="JAFMYW010000006">
    <property type="protein sequence ID" value="MBO0950820.1"/>
    <property type="molecule type" value="Genomic_DNA"/>
</dbReference>
<gene>
    <name evidence="2" type="ORF">J2I46_19670</name>
</gene>
<dbReference type="Pfam" id="PF01569">
    <property type="entry name" value="PAP2"/>
    <property type="match status" value="1"/>
</dbReference>
<dbReference type="Gene3D" id="1.10.606.20">
    <property type="match status" value="1"/>
</dbReference>
<proteinExistence type="predicted"/>
<sequence>MNRSFLLILLLCRLTGWSQTTQPARPAAVAYTQALKQLTDVMVTDVIGPCAAARYYAYANLAAYEFMYRQQRPTGYVAMTGLLRKYTLPAPANPASGVDAAFGAQYALLRMGEEMLPSGYLLEAARNQLIATSREQYHLSNDQIVTTRAVADSLVKKLLKYAAADGYVKTSGYLRFTPGDKPGQWQPTPPAYSESYEPYWATLRPFLLDSAAQFRPVRPTPYSEQKESAFYRQAKEVYDTCRVLSVSQQHIANFWDCNPFFLNQKGHVSFGTKKISPSGHWMGITSLVSVQQNLTLAETIRWHTLVGLTMADAFISCWEEKYYSNRIRPETYINQQIDRAWRPLLQTPPFPEYTSGHSVMSQAVATVLMALAGKPIGYTDTVEVEFGVPARTFRSFNHAASEAAISRLYGGIHFRDSIESGIQQGEQIGQYVLKKIGLQP</sequence>
<dbReference type="SUPFAM" id="SSF48317">
    <property type="entry name" value="Acid phosphatase/Vanadium-dependent haloperoxidase"/>
    <property type="match status" value="1"/>
</dbReference>
<reference evidence="2 3" key="1">
    <citation type="submission" date="2021-03" db="EMBL/GenBank/DDBJ databases">
        <title>Fibrella sp. HMF5405 genome sequencing and assembly.</title>
        <authorList>
            <person name="Kang H."/>
            <person name="Kim H."/>
            <person name="Bae S."/>
            <person name="Joh K."/>
        </authorList>
    </citation>
    <scope>NUCLEOTIDE SEQUENCE [LARGE SCALE GENOMIC DNA]</scope>
    <source>
        <strain evidence="2 3">HMF5405</strain>
    </source>
</reference>
<evidence type="ECO:0000313" key="3">
    <source>
        <dbReference type="Proteomes" id="UP000664628"/>
    </source>
</evidence>
<organism evidence="2 3">
    <name type="scientific">Fibrella forsythiae</name>
    <dbReference type="NCBI Taxonomy" id="2817061"/>
    <lineage>
        <taxon>Bacteria</taxon>
        <taxon>Pseudomonadati</taxon>
        <taxon>Bacteroidota</taxon>
        <taxon>Cytophagia</taxon>
        <taxon>Cytophagales</taxon>
        <taxon>Spirosomataceae</taxon>
        <taxon>Fibrella</taxon>
    </lineage>
</organism>
<dbReference type="PANTHER" id="PTHR34599">
    <property type="entry name" value="PEROXIDASE-RELATED"/>
    <property type="match status" value="1"/>
</dbReference>
<dbReference type="InterPro" id="IPR000326">
    <property type="entry name" value="PAP2/HPO"/>
</dbReference>
<dbReference type="CDD" id="cd03398">
    <property type="entry name" value="PAP2_haloperoxidase"/>
    <property type="match status" value="1"/>
</dbReference>
<feature type="domain" description="Phosphatidic acid phosphatase type 2/haloperoxidase" evidence="1">
    <location>
        <begin position="307"/>
        <end position="425"/>
    </location>
</feature>
<comment type="caution">
    <text evidence="2">The sequence shown here is derived from an EMBL/GenBank/DDBJ whole genome shotgun (WGS) entry which is preliminary data.</text>
</comment>